<evidence type="ECO:0000313" key="13">
    <source>
        <dbReference type="Proteomes" id="UP000027002"/>
    </source>
</evidence>
<feature type="transmembrane region" description="Helical" evidence="8">
    <location>
        <begin position="325"/>
        <end position="346"/>
    </location>
</feature>
<dbReference type="SUPFAM" id="SSF49344">
    <property type="entry name" value="CBD9-like"/>
    <property type="match status" value="1"/>
</dbReference>
<dbReference type="KEGG" id="uvi:66066041"/>
<feature type="region of interest" description="Disordered" evidence="7">
    <location>
        <begin position="378"/>
        <end position="397"/>
    </location>
</feature>
<feature type="transmembrane region" description="Helical" evidence="8">
    <location>
        <begin position="255"/>
        <end position="274"/>
    </location>
</feature>
<accession>A0A1B5KUL7</accession>
<reference evidence="14" key="2">
    <citation type="journal article" date="2016" name="Genome Announc.">
        <title>Genome sequence of Ustilaginoidea virens IPU010, a rice pathogenic fungus causing false smut.</title>
        <authorList>
            <person name="Kumagai T."/>
            <person name="Ishii T."/>
            <person name="Terai G."/>
            <person name="Umemura M."/>
            <person name="Machida M."/>
            <person name="Asai K."/>
        </authorList>
    </citation>
    <scope>NUCLEOTIDE SEQUENCE [LARGE SCALE GENOMIC DNA]</scope>
    <source>
        <strain evidence="14">IPU010</strain>
    </source>
</reference>
<keyword evidence="5 8" id="KW-1133">Transmembrane helix</keyword>
<keyword evidence="3 8" id="KW-0812">Transmembrane</keyword>
<evidence type="ECO:0000256" key="3">
    <source>
        <dbReference type="ARBA" id="ARBA00022692"/>
    </source>
</evidence>
<reference evidence="12" key="3">
    <citation type="submission" date="2020-03" db="EMBL/GenBank/DDBJ databases">
        <title>A mixture of massive structural variations and highly conserved coding sequences in Ustilaginoidea virens genome.</title>
        <authorList>
            <person name="Zhang K."/>
            <person name="Zhao Z."/>
            <person name="Zhang Z."/>
            <person name="Li Y."/>
            <person name="Hsiang T."/>
            <person name="Sun W."/>
        </authorList>
    </citation>
    <scope>NUCLEOTIDE SEQUENCE</scope>
    <source>
        <strain evidence="12">UV-8b</strain>
    </source>
</reference>
<dbReference type="CDD" id="cd08760">
    <property type="entry name" value="Cyt_b561_FRRS1_like"/>
    <property type="match status" value="1"/>
</dbReference>
<evidence type="ECO:0000256" key="4">
    <source>
        <dbReference type="ARBA" id="ARBA00022982"/>
    </source>
</evidence>
<evidence type="ECO:0000256" key="2">
    <source>
        <dbReference type="ARBA" id="ARBA00022448"/>
    </source>
</evidence>
<dbReference type="CDD" id="cd09630">
    <property type="entry name" value="CDH_like_cytochrome"/>
    <property type="match status" value="1"/>
</dbReference>
<evidence type="ECO:0000256" key="5">
    <source>
        <dbReference type="ARBA" id="ARBA00022989"/>
    </source>
</evidence>
<dbReference type="GO" id="GO:0016020">
    <property type="term" value="C:membrane"/>
    <property type="evidence" value="ECO:0007669"/>
    <property type="project" value="UniProtKB-SubCell"/>
</dbReference>
<keyword evidence="13" id="KW-1185">Reference proteome</keyword>
<feature type="signal peptide" evidence="9">
    <location>
        <begin position="1"/>
        <end position="21"/>
    </location>
</feature>
<keyword evidence="2" id="KW-0813">Transport</keyword>
<dbReference type="AlphaFoldDB" id="A0A1B5KUL7"/>
<dbReference type="GeneID" id="66066041"/>
<evidence type="ECO:0000259" key="10">
    <source>
        <dbReference type="PROSITE" id="PS50836"/>
    </source>
</evidence>
<name>A0A1B5KUL7_USTVR</name>
<dbReference type="EMBL" id="CP072756">
    <property type="protein sequence ID" value="QUC21022.1"/>
    <property type="molecule type" value="Genomic_DNA"/>
</dbReference>
<dbReference type="SMART" id="SM00664">
    <property type="entry name" value="DoH"/>
    <property type="match status" value="1"/>
</dbReference>
<sequence>MLTRHSSAALAAGLMLMPVFAQPASRCPVSGQTCFQWGAAPAAAAAAAAGSNSVYFQIRAPTSYQWVGLGIGSQMAGADMFVVYADGRGNVTLSTRQGRGHVAPTYAAKQGVELLEGSGVLDGTMVANVRCRNCSGLGAGGSSQWLSAWKDGRSLDSASPSAQIAYHDGHEQFSVDLAAAALPSDANPFVSGGGGIAGTGGSASRPGAVVVANGNPNEALLHAHGVIMTLVFLLGFPVGSLLMPWLGSWILHMSWQLVVFALMWAGFGTGYVLASRTGLFFKQAHTRLGIILCCLVGLQPVLGWLHHRHYVAHQRRGAVSHAHVWYGRAIIVLGVVNGALGLRLAGSRMPFVVAYYTVLGAVAALYLATVAFRALGGRRGGAPQSPSATGSSTKGVK</sequence>
<dbReference type="RefSeq" id="XP_042998695.1">
    <property type="nucleotide sequence ID" value="XM_043142761.1"/>
</dbReference>
<evidence type="ECO:0000313" key="12">
    <source>
        <dbReference type="EMBL" id="QUC21022.1"/>
    </source>
</evidence>
<dbReference type="SMART" id="SM00665">
    <property type="entry name" value="B561"/>
    <property type="match status" value="1"/>
</dbReference>
<dbReference type="InterPro" id="IPR005018">
    <property type="entry name" value="DOMON_domain"/>
</dbReference>
<comment type="subcellular location">
    <subcellularLocation>
        <location evidence="1">Membrane</location>
    </subcellularLocation>
</comment>
<dbReference type="OrthoDB" id="19261at2759"/>
<dbReference type="Pfam" id="PF16010">
    <property type="entry name" value="CDH-cyt"/>
    <property type="match status" value="1"/>
</dbReference>
<protein>
    <recommendedName>
        <fullName evidence="10">DOMON domain-containing protein</fullName>
    </recommendedName>
</protein>
<keyword evidence="9" id="KW-0732">Signal</keyword>
<evidence type="ECO:0000256" key="1">
    <source>
        <dbReference type="ARBA" id="ARBA00004370"/>
    </source>
</evidence>
<evidence type="ECO:0000256" key="8">
    <source>
        <dbReference type="SAM" id="Phobius"/>
    </source>
</evidence>
<evidence type="ECO:0000256" key="6">
    <source>
        <dbReference type="ARBA" id="ARBA00023136"/>
    </source>
</evidence>
<dbReference type="PROSITE" id="PS50836">
    <property type="entry name" value="DOMON"/>
    <property type="match status" value="1"/>
</dbReference>
<feature type="transmembrane region" description="Helical" evidence="8">
    <location>
        <begin position="221"/>
        <end position="243"/>
    </location>
</feature>
<organism evidence="11 14">
    <name type="scientific">Ustilaginoidea virens</name>
    <name type="common">Rice false smut fungus</name>
    <name type="synonym">Villosiclava virens</name>
    <dbReference type="NCBI Taxonomy" id="1159556"/>
    <lineage>
        <taxon>Eukaryota</taxon>
        <taxon>Fungi</taxon>
        <taxon>Dikarya</taxon>
        <taxon>Ascomycota</taxon>
        <taxon>Pezizomycotina</taxon>
        <taxon>Sordariomycetes</taxon>
        <taxon>Hypocreomycetidae</taxon>
        <taxon>Hypocreales</taxon>
        <taxon>Clavicipitaceae</taxon>
        <taxon>Ustilaginoidea</taxon>
    </lineage>
</organism>
<dbReference type="Proteomes" id="UP000027002">
    <property type="component" value="Chromosome 4"/>
</dbReference>
<evidence type="ECO:0000256" key="9">
    <source>
        <dbReference type="SAM" id="SignalP"/>
    </source>
</evidence>
<dbReference type="EMBL" id="BBTG02000003">
    <property type="protein sequence ID" value="GAO14667.1"/>
    <property type="molecule type" value="Genomic_DNA"/>
</dbReference>
<reference evidence="11" key="1">
    <citation type="journal article" date="2016" name="Genome Announc.">
        <title>Genome Sequence of Ustilaginoidea virens IPU010, a Rice Pathogenic Fungus Causing False Smut.</title>
        <authorList>
            <person name="Kumagai T."/>
            <person name="Ishii T."/>
            <person name="Terai G."/>
            <person name="Umemura M."/>
            <person name="Machida M."/>
            <person name="Asai K."/>
        </authorList>
    </citation>
    <scope>NUCLEOTIDE SEQUENCE [LARGE SCALE GENOMIC DNA]</scope>
    <source>
        <strain evidence="11">IPU010</strain>
    </source>
</reference>
<dbReference type="InterPro" id="IPR015920">
    <property type="entry name" value="Cellobiose_DH-like_cyt"/>
</dbReference>
<proteinExistence type="predicted"/>
<gene>
    <name evidence="12" type="ORF">UV8b_05263</name>
    <name evidence="11" type="ORF">UVI_02008850</name>
</gene>
<dbReference type="InterPro" id="IPR006593">
    <property type="entry name" value="Cyt_b561/ferric_Rdtase_TM"/>
</dbReference>
<feature type="compositionally biased region" description="Polar residues" evidence="7">
    <location>
        <begin position="384"/>
        <end position="397"/>
    </location>
</feature>
<feature type="domain" description="DOMON" evidence="10">
    <location>
        <begin position="31"/>
        <end position="169"/>
    </location>
</feature>
<feature type="transmembrane region" description="Helical" evidence="8">
    <location>
        <begin position="352"/>
        <end position="375"/>
    </location>
</feature>
<dbReference type="Gene3D" id="1.20.120.1770">
    <property type="match status" value="1"/>
</dbReference>
<evidence type="ECO:0000313" key="14">
    <source>
        <dbReference type="Proteomes" id="UP000054053"/>
    </source>
</evidence>
<keyword evidence="6 8" id="KW-0472">Membrane</keyword>
<dbReference type="Gene3D" id="2.60.40.1210">
    <property type="entry name" value="Cellobiose dehydrogenase, cytochrome domain"/>
    <property type="match status" value="1"/>
</dbReference>
<keyword evidence="4" id="KW-0249">Electron transport</keyword>
<dbReference type="PANTHER" id="PTHR47797:SF4">
    <property type="entry name" value="DOMON DOMAIN-CONTAINING PROTEIN"/>
    <property type="match status" value="1"/>
</dbReference>
<dbReference type="Proteomes" id="UP000054053">
    <property type="component" value="Unassembled WGS sequence"/>
</dbReference>
<feature type="transmembrane region" description="Helical" evidence="8">
    <location>
        <begin position="286"/>
        <end position="305"/>
    </location>
</feature>
<feature type="chain" id="PRO_5033266804" description="DOMON domain-containing protein" evidence="9">
    <location>
        <begin position="22"/>
        <end position="397"/>
    </location>
</feature>
<evidence type="ECO:0000256" key="7">
    <source>
        <dbReference type="SAM" id="MobiDB-lite"/>
    </source>
</evidence>
<dbReference type="PANTHER" id="PTHR47797">
    <property type="entry name" value="DEHYDROGENASE, PUTATIVE (AFU_ORTHOLOGUE AFUA_8G05805)-RELATED"/>
    <property type="match status" value="1"/>
</dbReference>
<evidence type="ECO:0000313" key="11">
    <source>
        <dbReference type="EMBL" id="GAO14667.1"/>
    </source>
</evidence>